<keyword evidence="2" id="KW-1185">Reference proteome</keyword>
<protein>
    <submittedName>
        <fullName evidence="1">Uncharacterized protein</fullName>
    </submittedName>
</protein>
<dbReference type="EMBL" id="BQNB010016964">
    <property type="protein sequence ID" value="GJT57823.1"/>
    <property type="molecule type" value="Genomic_DNA"/>
</dbReference>
<evidence type="ECO:0000313" key="1">
    <source>
        <dbReference type="EMBL" id="GJT57823.1"/>
    </source>
</evidence>
<dbReference type="Proteomes" id="UP001151760">
    <property type="component" value="Unassembled WGS sequence"/>
</dbReference>
<comment type="caution">
    <text evidence="1">The sequence shown here is derived from an EMBL/GenBank/DDBJ whole genome shotgun (WGS) entry which is preliminary data.</text>
</comment>
<evidence type="ECO:0000313" key="2">
    <source>
        <dbReference type="Proteomes" id="UP001151760"/>
    </source>
</evidence>
<proteinExistence type="predicted"/>
<gene>
    <name evidence="1" type="ORF">Tco_0992877</name>
</gene>
<sequence length="93" mass="10189">MVIVLKQYFGGDVIPSPQLVVFADLQTFPQSPMNSGDWDKPSEPIKQALYGGGQPMLIPIAPDYEGSRILGFVFSITRASNPQLHFGNPDILI</sequence>
<organism evidence="1 2">
    <name type="scientific">Tanacetum coccineum</name>
    <dbReference type="NCBI Taxonomy" id="301880"/>
    <lineage>
        <taxon>Eukaryota</taxon>
        <taxon>Viridiplantae</taxon>
        <taxon>Streptophyta</taxon>
        <taxon>Embryophyta</taxon>
        <taxon>Tracheophyta</taxon>
        <taxon>Spermatophyta</taxon>
        <taxon>Magnoliopsida</taxon>
        <taxon>eudicotyledons</taxon>
        <taxon>Gunneridae</taxon>
        <taxon>Pentapetalae</taxon>
        <taxon>asterids</taxon>
        <taxon>campanulids</taxon>
        <taxon>Asterales</taxon>
        <taxon>Asteraceae</taxon>
        <taxon>Asteroideae</taxon>
        <taxon>Anthemideae</taxon>
        <taxon>Anthemidinae</taxon>
        <taxon>Tanacetum</taxon>
    </lineage>
</organism>
<accession>A0ABQ5F3C9</accession>
<reference evidence="1" key="1">
    <citation type="journal article" date="2022" name="Int. J. Mol. Sci.">
        <title>Draft Genome of Tanacetum Coccineum: Genomic Comparison of Closely Related Tanacetum-Family Plants.</title>
        <authorList>
            <person name="Yamashiro T."/>
            <person name="Shiraishi A."/>
            <person name="Nakayama K."/>
            <person name="Satake H."/>
        </authorList>
    </citation>
    <scope>NUCLEOTIDE SEQUENCE</scope>
</reference>
<name>A0ABQ5F3C9_9ASTR</name>
<reference evidence="1" key="2">
    <citation type="submission" date="2022-01" db="EMBL/GenBank/DDBJ databases">
        <authorList>
            <person name="Yamashiro T."/>
            <person name="Shiraishi A."/>
            <person name="Satake H."/>
            <person name="Nakayama K."/>
        </authorList>
    </citation>
    <scope>NUCLEOTIDE SEQUENCE</scope>
</reference>